<evidence type="ECO:0000256" key="8">
    <source>
        <dbReference type="ARBA" id="ARBA00023186"/>
    </source>
</evidence>
<evidence type="ECO:0000256" key="1">
    <source>
        <dbReference type="ARBA" id="ARBA00004651"/>
    </source>
</evidence>
<dbReference type="Proteomes" id="UP000287872">
    <property type="component" value="Unassembled WGS sequence"/>
</dbReference>
<keyword evidence="4 9" id="KW-0812">Transmembrane</keyword>
<evidence type="ECO:0000256" key="3">
    <source>
        <dbReference type="ARBA" id="ARBA00022475"/>
    </source>
</evidence>
<feature type="transmembrane region" description="Helical" evidence="10">
    <location>
        <begin position="176"/>
        <end position="198"/>
    </location>
</feature>
<evidence type="ECO:0000256" key="7">
    <source>
        <dbReference type="ARBA" id="ARBA00023136"/>
    </source>
</evidence>
<dbReference type="PANTHER" id="PTHR12428:SF65">
    <property type="entry name" value="CYTOCHROME C OXIDASE ASSEMBLY PROTEIN COX18, MITOCHONDRIAL"/>
    <property type="match status" value="1"/>
</dbReference>
<dbReference type="RefSeq" id="WP_124998840.1">
    <property type="nucleotide sequence ID" value="NZ_BHYK01000004.1"/>
</dbReference>
<keyword evidence="5" id="KW-0653">Protein transport</keyword>
<reference evidence="12 13" key="1">
    <citation type="submission" date="2018-11" db="EMBL/GenBank/DDBJ databases">
        <title>Genome sequencing and assembly of Clostridium tagluense strain A121.</title>
        <authorList>
            <person name="Murakami T."/>
            <person name="Segawa T."/>
            <person name="Shcherbakova V.A."/>
            <person name="Mori H."/>
            <person name="Yoshimura Y."/>
        </authorList>
    </citation>
    <scope>NUCLEOTIDE SEQUENCE [LARGE SCALE GENOMIC DNA]</scope>
    <source>
        <strain evidence="12 13">A121</strain>
    </source>
</reference>
<keyword evidence="3" id="KW-1003">Cell membrane</keyword>
<dbReference type="InterPro" id="IPR028055">
    <property type="entry name" value="YidC/Oxa/ALB_C"/>
</dbReference>
<dbReference type="GO" id="GO:0005886">
    <property type="term" value="C:plasma membrane"/>
    <property type="evidence" value="ECO:0007669"/>
    <property type="project" value="UniProtKB-SubCell"/>
</dbReference>
<comment type="subcellular location">
    <subcellularLocation>
        <location evidence="1">Cell membrane</location>
        <topology evidence="1">Multi-pass membrane protein</topology>
    </subcellularLocation>
    <subcellularLocation>
        <location evidence="9">Membrane</location>
        <topology evidence="9">Multi-pass membrane protein</topology>
    </subcellularLocation>
</comment>
<keyword evidence="7 10" id="KW-0472">Membrane</keyword>
<evidence type="ECO:0000256" key="6">
    <source>
        <dbReference type="ARBA" id="ARBA00022989"/>
    </source>
</evidence>
<dbReference type="Pfam" id="PF02096">
    <property type="entry name" value="60KD_IMP"/>
    <property type="match status" value="1"/>
</dbReference>
<keyword evidence="6 10" id="KW-1133">Transmembrane helix</keyword>
<proteinExistence type="inferred from homology"/>
<comment type="caution">
    <text evidence="12">The sequence shown here is derived from an EMBL/GenBank/DDBJ whole genome shotgun (WGS) entry which is preliminary data.</text>
</comment>
<evidence type="ECO:0000313" key="13">
    <source>
        <dbReference type="Proteomes" id="UP000287872"/>
    </source>
</evidence>
<dbReference type="NCBIfam" id="TIGR03592">
    <property type="entry name" value="yidC_oxa1_cterm"/>
    <property type="match status" value="1"/>
</dbReference>
<dbReference type="EMBL" id="BHYK01000004">
    <property type="protein sequence ID" value="GCD09438.1"/>
    <property type="molecule type" value="Genomic_DNA"/>
</dbReference>
<evidence type="ECO:0000256" key="9">
    <source>
        <dbReference type="RuleBase" id="RU003945"/>
    </source>
</evidence>
<organism evidence="12 13">
    <name type="scientific">Clostridium tagluense</name>
    <dbReference type="NCBI Taxonomy" id="360422"/>
    <lineage>
        <taxon>Bacteria</taxon>
        <taxon>Bacillati</taxon>
        <taxon>Bacillota</taxon>
        <taxon>Clostridia</taxon>
        <taxon>Eubacteriales</taxon>
        <taxon>Clostridiaceae</taxon>
        <taxon>Clostridium</taxon>
    </lineage>
</organism>
<keyword evidence="8" id="KW-0143">Chaperone</keyword>
<evidence type="ECO:0000259" key="11">
    <source>
        <dbReference type="Pfam" id="PF02096"/>
    </source>
</evidence>
<dbReference type="InterPro" id="IPR001708">
    <property type="entry name" value="YidC/ALB3/OXA1/COX18"/>
</dbReference>
<dbReference type="PRINTS" id="PR00701">
    <property type="entry name" value="60KDINNERMP"/>
</dbReference>
<keyword evidence="13" id="KW-1185">Reference proteome</keyword>
<dbReference type="InterPro" id="IPR047196">
    <property type="entry name" value="YidC_ALB_C"/>
</dbReference>
<dbReference type="AlphaFoldDB" id="A0A401UIT0"/>
<dbReference type="PANTHER" id="PTHR12428">
    <property type="entry name" value="OXA1"/>
    <property type="match status" value="1"/>
</dbReference>
<dbReference type="GO" id="GO:0015031">
    <property type="term" value="P:protein transport"/>
    <property type="evidence" value="ECO:0007669"/>
    <property type="project" value="UniProtKB-KW"/>
</dbReference>
<dbReference type="CDD" id="cd20070">
    <property type="entry name" value="5TM_YidC_Alb3"/>
    <property type="match status" value="1"/>
</dbReference>
<evidence type="ECO:0000256" key="5">
    <source>
        <dbReference type="ARBA" id="ARBA00022927"/>
    </source>
</evidence>
<dbReference type="OrthoDB" id="9780552at2"/>
<evidence type="ECO:0000256" key="10">
    <source>
        <dbReference type="SAM" id="Phobius"/>
    </source>
</evidence>
<dbReference type="GO" id="GO:0032977">
    <property type="term" value="F:membrane insertase activity"/>
    <property type="evidence" value="ECO:0007669"/>
    <property type="project" value="InterPro"/>
</dbReference>
<feature type="transmembrane region" description="Helical" evidence="10">
    <location>
        <begin position="30"/>
        <end position="52"/>
    </location>
</feature>
<evidence type="ECO:0000256" key="2">
    <source>
        <dbReference type="ARBA" id="ARBA00022448"/>
    </source>
</evidence>
<dbReference type="GO" id="GO:0051205">
    <property type="term" value="P:protein insertion into membrane"/>
    <property type="evidence" value="ECO:0007669"/>
    <property type="project" value="TreeGrafter"/>
</dbReference>
<accession>A0A401UIT0</accession>
<evidence type="ECO:0000313" key="12">
    <source>
        <dbReference type="EMBL" id="GCD09438.1"/>
    </source>
</evidence>
<comment type="similarity">
    <text evidence="9">Belongs to the OXA1/ALB3/YidC family.</text>
</comment>
<keyword evidence="2" id="KW-0813">Transport</keyword>
<feature type="transmembrane region" description="Helical" evidence="10">
    <location>
        <begin position="97"/>
        <end position="119"/>
    </location>
</feature>
<protein>
    <submittedName>
        <fullName evidence="12">Membrane protein insertase YidC</fullName>
    </submittedName>
</protein>
<evidence type="ECO:0000256" key="4">
    <source>
        <dbReference type="ARBA" id="ARBA00022692"/>
    </source>
</evidence>
<sequence>MNLNFLTLPLEKFFYFLHSGVHTIIPNNNISFGLAIILFTVIIRVLLLPLSIKQTKSTAKMGAIQPEMKKVQEKYKKDPQKSQQEVMKLYKENGVNPMGGCLPMLIQMPILFALFAVFQKLNMQGSGFLWMSDLTKADPYYILPILSAITTYFSSKLMQPPAGGAQSKQTSTMNTGMAIMMGVMGIKMKGALVLYWVINNVLQVIQTLVINKIELGKTDLVKKQI</sequence>
<gene>
    <name evidence="12" type="primary">oxaA1</name>
    <name evidence="12" type="ORF">Ctaglu_10610</name>
</gene>
<name>A0A401UIT0_9CLOT</name>
<feature type="domain" description="Membrane insertase YidC/Oxa/ALB C-terminal" evidence="11">
    <location>
        <begin position="32"/>
        <end position="212"/>
    </location>
</feature>